<dbReference type="EMBL" id="JARKHS020013734">
    <property type="protein sequence ID" value="KAK8775785.1"/>
    <property type="molecule type" value="Genomic_DNA"/>
</dbReference>
<reference evidence="1 2" key="1">
    <citation type="journal article" date="2023" name="Arcadia Sci">
        <title>De novo assembly of a long-read Amblyomma americanum tick genome.</title>
        <authorList>
            <person name="Chou S."/>
            <person name="Poskanzer K.E."/>
            <person name="Rollins M."/>
            <person name="Thuy-Boun P.S."/>
        </authorList>
    </citation>
    <scope>NUCLEOTIDE SEQUENCE [LARGE SCALE GENOMIC DNA]</scope>
    <source>
        <strain evidence="1">F_SG_1</strain>
        <tissue evidence="1">Salivary glands</tissue>
    </source>
</reference>
<organism evidence="1 2">
    <name type="scientific">Amblyomma americanum</name>
    <name type="common">Lone star tick</name>
    <dbReference type="NCBI Taxonomy" id="6943"/>
    <lineage>
        <taxon>Eukaryota</taxon>
        <taxon>Metazoa</taxon>
        <taxon>Ecdysozoa</taxon>
        <taxon>Arthropoda</taxon>
        <taxon>Chelicerata</taxon>
        <taxon>Arachnida</taxon>
        <taxon>Acari</taxon>
        <taxon>Parasitiformes</taxon>
        <taxon>Ixodida</taxon>
        <taxon>Ixodoidea</taxon>
        <taxon>Ixodidae</taxon>
        <taxon>Amblyomminae</taxon>
        <taxon>Amblyomma</taxon>
    </lineage>
</organism>
<name>A0AAQ4ELX6_AMBAM</name>
<accession>A0AAQ4ELX6</accession>
<evidence type="ECO:0000313" key="1">
    <source>
        <dbReference type="EMBL" id="KAK8775785.1"/>
    </source>
</evidence>
<dbReference type="Proteomes" id="UP001321473">
    <property type="component" value="Unassembled WGS sequence"/>
</dbReference>
<dbReference type="AlphaFoldDB" id="A0AAQ4ELX6"/>
<keyword evidence="2" id="KW-1185">Reference proteome</keyword>
<proteinExistence type="predicted"/>
<comment type="caution">
    <text evidence="1">The sequence shown here is derived from an EMBL/GenBank/DDBJ whole genome shotgun (WGS) entry which is preliminary data.</text>
</comment>
<evidence type="ECO:0000313" key="2">
    <source>
        <dbReference type="Proteomes" id="UP001321473"/>
    </source>
</evidence>
<protein>
    <submittedName>
        <fullName evidence="1">Uncharacterized protein</fullName>
    </submittedName>
</protein>
<sequence>MQLQRLRHVRQQRHRRHLYDEQRPLRPKLEGIARAATHSHWESAPLDILPLLRLPYYGSRSTVEGC</sequence>
<gene>
    <name evidence="1" type="ORF">V5799_030870</name>
</gene>